<evidence type="ECO:0000313" key="1">
    <source>
        <dbReference type="EMBL" id="SVA49450.1"/>
    </source>
</evidence>
<dbReference type="AlphaFoldDB" id="A0A381WA80"/>
<name>A0A381WA80_9ZZZZ</name>
<dbReference type="EMBL" id="UINC01011175">
    <property type="protein sequence ID" value="SVA49450.1"/>
    <property type="molecule type" value="Genomic_DNA"/>
</dbReference>
<reference evidence="1" key="1">
    <citation type="submission" date="2018-05" db="EMBL/GenBank/DDBJ databases">
        <authorList>
            <person name="Lanie J.A."/>
            <person name="Ng W.-L."/>
            <person name="Kazmierczak K.M."/>
            <person name="Andrzejewski T.M."/>
            <person name="Davidsen T.M."/>
            <person name="Wayne K.J."/>
            <person name="Tettelin H."/>
            <person name="Glass J.I."/>
            <person name="Rusch D."/>
            <person name="Podicherti R."/>
            <person name="Tsui H.-C.T."/>
            <person name="Winkler M.E."/>
        </authorList>
    </citation>
    <scope>NUCLEOTIDE SEQUENCE</scope>
</reference>
<organism evidence="1">
    <name type="scientific">marine metagenome</name>
    <dbReference type="NCBI Taxonomy" id="408172"/>
    <lineage>
        <taxon>unclassified sequences</taxon>
        <taxon>metagenomes</taxon>
        <taxon>ecological metagenomes</taxon>
    </lineage>
</organism>
<sequence length="58" mass="6835">MEKMNSQIYPVKPVYEIVMKFATLWFPGRGDVTKVWSDLALYKATSIFRFENEDRISS</sequence>
<gene>
    <name evidence="1" type="ORF">METZ01_LOCUS102304</name>
</gene>
<proteinExistence type="predicted"/>
<protein>
    <submittedName>
        <fullName evidence="1">Uncharacterized protein</fullName>
    </submittedName>
</protein>
<accession>A0A381WA80</accession>